<feature type="region of interest" description="Disordered" evidence="2">
    <location>
        <begin position="1077"/>
        <end position="1114"/>
    </location>
</feature>
<dbReference type="VEuPathDB" id="FungiDB:PABG_04738"/>
<dbReference type="InterPro" id="IPR027417">
    <property type="entry name" value="P-loop_NTPase"/>
</dbReference>
<dbReference type="Gene3D" id="3.40.50.300">
    <property type="entry name" value="P-loop containing nucleotide triphosphate hydrolases"/>
    <property type="match status" value="1"/>
</dbReference>
<name>A0A1D2JAL2_PARBR</name>
<sequence length="1114" mass="125051">MDPLSAVGLAGNVVQLLDFGIRLAAKAHEIYVSAEGVQVHNLELDAITQNLVTLNRRTQNRSRKVCAYATSEDEKALQDLTERCNEIGEELIKALQAAKVQGAHKHWKSVRQALKSTMGRDKIEDLYSRLKQYREQIVVVLLVITSAKQTALGENVDAVRHGIVDSESRILDETRQSRFQILDAIRRSNYNPLKQEDISTVSRLLSEMVLRGSEQKFKEEILDSLYFPNMQDRREWISSAHKKTFNWTLEEKAGENVPWDSLKDWLCKGDGIYWLSGKAGSGKSTLMKYIDQDKRTLEYLKMWASPQSIVFTSFYFWNPGTSMQKSQLGLLQSLLHKILSRRPELIPKIFPSLSEYYSTHGKANFSWAISDLISAFKLLVNITFEARFCFLIDGLDEFDGDHRTLIDMLVSMTGSHSIKILAASRPWLLFKDAFQNCPKLTLQDLTHDDIKIFAQDSLYNHPRFSRALVMEPQRAPKLVSDIVNKASGVFLWVYLVVRSLMDGLTNADRMDDLQRRLDQLPADLEQFFSHILTSLDSFYLKQASQLFRLALEAPKPLAVLTFSYLDESDPDFAIKGPIKAMSIEEETIRCEEIERRLNSRCKGLLESRRRRSCDEYSNTEGVVAEVVSYEVDFLHRTVRDFLRTPTVEVQLVAVDNAEFDANMTLARAYVARIKGLRHSSHSEANFQALWDLVFNMMYHVSRTGDGISQKAQADLLDEMDRAAAHFREAAIVKRRCDPAAHWVNTGYRFGFEPQWNNDFISLCVQYGLISYIEQKLSSGVSLTRAGKPFLAFAMTSTKGTGGTSSGQLGGIHYLEPRVKMVQFLLERGSTPSDVDKGETVWARFIVSMHFLTIKAKLQFSEQAKSWFEIAKLMLLRGADPQMICPVNAQPGKPIEISTTGQTTAMDVLFTIFGADTRFDVSELEDLVEQPQRPPQSRNANDSYLQVPGNQQGVNVWRAHSSSSSISSISGQSAMLPSLPAVYYSNTQLAGYSQAGNGGTPAAFPPVVEAPNMMAHVQVHERGALSTPPRKKRHSRLSSLGNRGATRCPTDPTVGSSSSMNPSAMDVENHKDPLLIPTGRDTGDSSDTLATATAACPRPNTRFLRVDSTDPFPNP</sequence>
<dbReference type="VEuPathDB" id="FungiDB:PADG_05362"/>
<evidence type="ECO:0000259" key="4">
    <source>
        <dbReference type="Pfam" id="PF25053"/>
    </source>
</evidence>
<dbReference type="AlphaFoldDB" id="A0A1D2JAL2"/>
<protein>
    <submittedName>
        <fullName evidence="5">Uncharacterized protein</fullName>
    </submittedName>
</protein>
<feature type="compositionally biased region" description="Low complexity" evidence="2">
    <location>
        <begin position="1084"/>
        <end position="1094"/>
    </location>
</feature>
<evidence type="ECO:0000313" key="5">
    <source>
        <dbReference type="EMBL" id="ODH24176.1"/>
    </source>
</evidence>
<evidence type="ECO:0000256" key="2">
    <source>
        <dbReference type="SAM" id="MobiDB-lite"/>
    </source>
</evidence>
<gene>
    <name evidence="5" type="ORF">ACO22_05339</name>
</gene>
<feature type="domain" description="Nephrocystin 3-like N-terminal" evidence="3">
    <location>
        <begin position="261"/>
        <end position="425"/>
    </location>
</feature>
<accession>A0A1D2JAL2</accession>
<organism evidence="5 6">
    <name type="scientific">Paracoccidioides brasiliensis</name>
    <dbReference type="NCBI Taxonomy" id="121759"/>
    <lineage>
        <taxon>Eukaryota</taxon>
        <taxon>Fungi</taxon>
        <taxon>Dikarya</taxon>
        <taxon>Ascomycota</taxon>
        <taxon>Pezizomycotina</taxon>
        <taxon>Eurotiomycetes</taxon>
        <taxon>Eurotiomycetidae</taxon>
        <taxon>Onygenales</taxon>
        <taxon>Ajellomycetaceae</taxon>
        <taxon>Paracoccidioides</taxon>
    </lineage>
</organism>
<dbReference type="Pfam" id="PF25053">
    <property type="entry name" value="DUF7791"/>
    <property type="match status" value="1"/>
</dbReference>
<feature type="compositionally biased region" description="Polar residues" evidence="2">
    <location>
        <begin position="1052"/>
        <end position="1061"/>
    </location>
</feature>
<evidence type="ECO:0000259" key="3">
    <source>
        <dbReference type="Pfam" id="PF24883"/>
    </source>
</evidence>
<feature type="domain" description="DUF7791" evidence="4">
    <location>
        <begin position="534"/>
        <end position="681"/>
    </location>
</feature>
<comment type="caution">
    <text evidence="5">The sequence shown here is derived from an EMBL/GenBank/DDBJ whole genome shotgun (WGS) entry which is preliminary data.</text>
</comment>
<dbReference type="SUPFAM" id="SSF52540">
    <property type="entry name" value="P-loop containing nucleoside triphosphate hydrolases"/>
    <property type="match status" value="1"/>
</dbReference>
<dbReference type="Pfam" id="PF24883">
    <property type="entry name" value="NPHP3_N"/>
    <property type="match status" value="1"/>
</dbReference>
<dbReference type="InterPro" id="IPR056693">
    <property type="entry name" value="DUF7791"/>
</dbReference>
<dbReference type="Proteomes" id="UP000242814">
    <property type="component" value="Unassembled WGS sequence"/>
</dbReference>
<evidence type="ECO:0000313" key="6">
    <source>
        <dbReference type="Proteomes" id="UP000242814"/>
    </source>
</evidence>
<dbReference type="PANTHER" id="PTHR10039:SF5">
    <property type="entry name" value="NACHT DOMAIN-CONTAINING PROTEIN"/>
    <property type="match status" value="1"/>
</dbReference>
<reference evidence="5 6" key="1">
    <citation type="submission" date="2016-06" db="EMBL/GenBank/DDBJ databases">
        <authorList>
            <person name="Kjaerup R.B."/>
            <person name="Dalgaard T.S."/>
            <person name="Juul-Madsen H.R."/>
        </authorList>
    </citation>
    <scope>NUCLEOTIDE SEQUENCE [LARGE SCALE GENOMIC DNA]</scope>
    <source>
        <strain evidence="5 6">Pb300</strain>
    </source>
</reference>
<dbReference type="InterPro" id="IPR056884">
    <property type="entry name" value="NPHP3-like_N"/>
</dbReference>
<evidence type="ECO:0000256" key="1">
    <source>
        <dbReference type="ARBA" id="ARBA00022737"/>
    </source>
</evidence>
<keyword evidence="1" id="KW-0677">Repeat</keyword>
<dbReference type="PANTHER" id="PTHR10039">
    <property type="entry name" value="AMELOGENIN"/>
    <property type="match status" value="1"/>
</dbReference>
<feature type="region of interest" description="Disordered" evidence="2">
    <location>
        <begin position="1020"/>
        <end position="1064"/>
    </location>
</feature>
<dbReference type="EMBL" id="LZYO01000235">
    <property type="protein sequence ID" value="ODH24176.1"/>
    <property type="molecule type" value="Genomic_DNA"/>
</dbReference>
<proteinExistence type="predicted"/>